<sequence>MYFKAEKELVHVLKQTLKSRFNTGRFEIFQEVSLGYGIADLVISFCDNKSNVINNYLPTSRLDIIDISIFNVLNKIDFIKVDDLVNITKINRKEIVISVDKLNQLGYIKLEDGTIIKQKEYEFPFYCNFAVEAKLKNWKNALKQAYRYRWFAEYSYVVLDNHFSKMAICNIELFVKYNIGLATISPNGIIKVYHNPTRKKPFDVRMKMLFSEYFLNNYELNK</sequence>
<organism evidence="1 2">
    <name type="scientific">Larkinella humicola</name>
    <dbReference type="NCBI Taxonomy" id="2607654"/>
    <lineage>
        <taxon>Bacteria</taxon>
        <taxon>Pseudomonadati</taxon>
        <taxon>Bacteroidota</taxon>
        <taxon>Cytophagia</taxon>
        <taxon>Cytophagales</taxon>
        <taxon>Spirosomataceae</taxon>
        <taxon>Larkinella</taxon>
    </lineage>
</organism>
<protein>
    <submittedName>
        <fullName evidence="1">Uncharacterized protein</fullName>
    </submittedName>
</protein>
<evidence type="ECO:0000313" key="2">
    <source>
        <dbReference type="Proteomes" id="UP000326344"/>
    </source>
</evidence>
<dbReference type="RefSeq" id="WP_150875419.1">
    <property type="nucleotide sequence ID" value="NZ_VTWS01000001.1"/>
</dbReference>
<accession>A0A5N1JU03</accession>
<gene>
    <name evidence="1" type="ORF">F0P93_05975</name>
</gene>
<proteinExistence type="predicted"/>
<keyword evidence="2" id="KW-1185">Reference proteome</keyword>
<evidence type="ECO:0000313" key="1">
    <source>
        <dbReference type="EMBL" id="KAA9357283.1"/>
    </source>
</evidence>
<name>A0A5N1JU03_9BACT</name>
<dbReference type="AlphaFoldDB" id="A0A5N1JU03"/>
<dbReference type="EMBL" id="VTWS01000001">
    <property type="protein sequence ID" value="KAA9357283.1"/>
    <property type="molecule type" value="Genomic_DNA"/>
</dbReference>
<comment type="caution">
    <text evidence="1">The sequence shown here is derived from an EMBL/GenBank/DDBJ whole genome shotgun (WGS) entry which is preliminary data.</text>
</comment>
<dbReference type="Proteomes" id="UP000326344">
    <property type="component" value="Unassembled WGS sequence"/>
</dbReference>
<reference evidence="1 2" key="1">
    <citation type="submission" date="2019-09" db="EMBL/GenBank/DDBJ databases">
        <title>Genome Sequence of Larkinella sp MA1.</title>
        <authorList>
            <person name="Srinivasan S."/>
        </authorList>
    </citation>
    <scope>NUCLEOTIDE SEQUENCE [LARGE SCALE GENOMIC DNA]</scope>
    <source>
        <strain evidence="1 2">MA1</strain>
    </source>
</reference>